<feature type="chain" id="PRO_5008646238" description="Cohesin domain-containing protein" evidence="2">
    <location>
        <begin position="19"/>
        <end position="215"/>
    </location>
</feature>
<organism evidence="4 5">
    <name type="scientific">Pseudoalteromonas luteoviolacea</name>
    <dbReference type="NCBI Taxonomy" id="43657"/>
    <lineage>
        <taxon>Bacteria</taxon>
        <taxon>Pseudomonadati</taxon>
        <taxon>Pseudomonadota</taxon>
        <taxon>Gammaproteobacteria</taxon>
        <taxon>Alteromonadales</taxon>
        <taxon>Pseudoalteromonadaceae</taxon>
        <taxon>Pseudoalteromonas</taxon>
    </lineage>
</organism>
<dbReference type="EMBL" id="MAUJ01000003">
    <property type="protein sequence ID" value="OCQ21396.1"/>
    <property type="molecule type" value="Genomic_DNA"/>
</dbReference>
<sequence>MRYLFLTLLVILNTGVLANEGQVHLSTPAQQAKSGSEFYIDVRASELPEVYGMHLVIKFDPNQLNVVYKDAENPSLPIEHGNFFDSGRLYVLTNSANAQTGIVEYIVSQVKPAQSASGIGRLARIFFESKESVTAATVSIDKIEFGTQNGEKFSYEASSELNFAFDDNYQVPAVPPTDHSFTSVVTVLGVILVSLVLGLLLKSRGKTNAHTAING</sequence>
<dbReference type="OrthoDB" id="6290501at2"/>
<evidence type="ECO:0000313" key="4">
    <source>
        <dbReference type="EMBL" id="OCQ21396.1"/>
    </source>
</evidence>
<dbReference type="CDD" id="cd08547">
    <property type="entry name" value="Type_II_cohesin"/>
    <property type="match status" value="1"/>
</dbReference>
<dbReference type="Pfam" id="PF00963">
    <property type="entry name" value="Cohesin"/>
    <property type="match status" value="1"/>
</dbReference>
<dbReference type="Proteomes" id="UP000093366">
    <property type="component" value="Unassembled WGS sequence"/>
</dbReference>
<keyword evidence="2" id="KW-0732">Signal</keyword>
<proteinExistence type="predicted"/>
<keyword evidence="1" id="KW-0472">Membrane</keyword>
<dbReference type="InterPro" id="IPR002102">
    <property type="entry name" value="Cohesin_dom"/>
</dbReference>
<evidence type="ECO:0000313" key="5">
    <source>
        <dbReference type="Proteomes" id="UP000093366"/>
    </source>
</evidence>
<dbReference type="AlphaFoldDB" id="A0A1C0TR19"/>
<comment type="caution">
    <text evidence="4">The sequence shown here is derived from an EMBL/GenBank/DDBJ whole genome shotgun (WGS) entry which is preliminary data.</text>
</comment>
<dbReference type="SUPFAM" id="SSF49384">
    <property type="entry name" value="Carbohydrate-binding domain"/>
    <property type="match status" value="1"/>
</dbReference>
<dbReference type="RefSeq" id="WP_065790762.1">
    <property type="nucleotide sequence ID" value="NZ_MAUJ01000003.1"/>
</dbReference>
<gene>
    <name evidence="4" type="ORF">A7985_12325</name>
</gene>
<dbReference type="InterPro" id="IPR008965">
    <property type="entry name" value="CBM2/CBM3_carb-bd_dom_sf"/>
</dbReference>
<evidence type="ECO:0000256" key="1">
    <source>
        <dbReference type="SAM" id="Phobius"/>
    </source>
</evidence>
<evidence type="ECO:0000259" key="3">
    <source>
        <dbReference type="Pfam" id="PF00963"/>
    </source>
</evidence>
<reference evidence="5" key="1">
    <citation type="submission" date="2016-07" db="EMBL/GenBank/DDBJ databases">
        <authorList>
            <person name="Florea S."/>
            <person name="Webb J.S."/>
            <person name="Jaromczyk J."/>
            <person name="Schardl C.L."/>
        </authorList>
    </citation>
    <scope>NUCLEOTIDE SEQUENCE [LARGE SCALE GENOMIC DNA]</scope>
    <source>
        <strain evidence="5">IPB1</strain>
    </source>
</reference>
<feature type="transmembrane region" description="Helical" evidence="1">
    <location>
        <begin position="181"/>
        <end position="201"/>
    </location>
</feature>
<keyword evidence="1" id="KW-1133">Transmembrane helix</keyword>
<dbReference type="Gene3D" id="2.60.40.680">
    <property type="match status" value="1"/>
</dbReference>
<accession>A0A1C0TR19</accession>
<dbReference type="GO" id="GO:0000272">
    <property type="term" value="P:polysaccharide catabolic process"/>
    <property type="evidence" value="ECO:0007669"/>
    <property type="project" value="InterPro"/>
</dbReference>
<keyword evidence="1" id="KW-0812">Transmembrane</keyword>
<evidence type="ECO:0000256" key="2">
    <source>
        <dbReference type="SAM" id="SignalP"/>
    </source>
</evidence>
<feature type="signal peptide" evidence="2">
    <location>
        <begin position="1"/>
        <end position="18"/>
    </location>
</feature>
<protein>
    <recommendedName>
        <fullName evidence="3">Cohesin domain-containing protein</fullName>
    </recommendedName>
</protein>
<name>A0A1C0TR19_9GAMM</name>
<feature type="domain" description="Cohesin" evidence="3">
    <location>
        <begin position="27"/>
        <end position="134"/>
    </location>
</feature>
<dbReference type="GO" id="GO:0030246">
    <property type="term" value="F:carbohydrate binding"/>
    <property type="evidence" value="ECO:0007669"/>
    <property type="project" value="InterPro"/>
</dbReference>